<feature type="domain" description="Putative regulatory protein FmdB zinc ribbon" evidence="1">
    <location>
        <begin position="1"/>
        <end position="43"/>
    </location>
</feature>
<dbReference type="RefSeq" id="WP_014261390.1">
    <property type="nucleotide sequence ID" value="NC_016629.1"/>
</dbReference>
<sequence>MPLYDFHCEACGHEAELLFPISACPESMPCEECQGGTLRKVISLGRASVLREEAPWLRDVLTVVDKDSNAPHVRQFLQDPTRGNYKAWLQGEGLRPVESGERQGRPTVDRARLREAGKRRFFEQCRSGRI</sequence>
<dbReference type="NCBIfam" id="TIGR02605">
    <property type="entry name" value="CxxC_CxxC_SSSS"/>
    <property type="match status" value="1"/>
</dbReference>
<dbReference type="HOGENOM" id="CLU_2023009_0_0_7"/>
<name>F3YXJ9_DESAF</name>
<evidence type="ECO:0000259" key="1">
    <source>
        <dbReference type="SMART" id="SM00834"/>
    </source>
</evidence>
<dbReference type="SMART" id="SM00834">
    <property type="entry name" value="CxxC_CXXC_SSSS"/>
    <property type="match status" value="1"/>
</dbReference>
<dbReference type="InterPro" id="IPR013429">
    <property type="entry name" value="Regulatory_FmdB_Zinc_ribbon"/>
</dbReference>
<dbReference type="AlphaFoldDB" id="F3YXJ9"/>
<dbReference type="KEGG" id="daf:Desaf_3492"/>
<reference evidence="2 3" key="1">
    <citation type="journal article" date="2011" name="J. Bacteriol.">
        <title>Genome sequence of the mercury-methylating and pleomorphic Desulfovibrio africanus Strain Walvis Bay.</title>
        <authorList>
            <person name="Brown S.D."/>
            <person name="Wall J.D."/>
            <person name="Kucken A.M."/>
            <person name="Gilmour C.C."/>
            <person name="Podar M."/>
            <person name="Brandt C.C."/>
            <person name="Teshima H."/>
            <person name="Detter J.C."/>
            <person name="Han C.S."/>
            <person name="Land M.L."/>
            <person name="Lucas S."/>
            <person name="Han J."/>
            <person name="Pennacchio L."/>
            <person name="Nolan M."/>
            <person name="Pitluck S."/>
            <person name="Woyke T."/>
            <person name="Goodwin L."/>
            <person name="Palumbo A.V."/>
            <person name="Elias D.A."/>
        </authorList>
    </citation>
    <scope>NUCLEOTIDE SEQUENCE [LARGE SCALE GENOMIC DNA]</scope>
    <source>
        <strain evidence="2 3">Walvis Bay</strain>
    </source>
</reference>
<keyword evidence="3" id="KW-1185">Reference proteome</keyword>
<accession>F3YXJ9</accession>
<dbReference type="Proteomes" id="UP000007844">
    <property type="component" value="Chromosome"/>
</dbReference>
<proteinExistence type="predicted"/>
<dbReference type="Pfam" id="PF09723">
    <property type="entry name" value="Zn_ribbon_8"/>
    <property type="match status" value="1"/>
</dbReference>
<dbReference type="EMBL" id="CP003221">
    <property type="protein sequence ID" value="EGJ51776.1"/>
    <property type="molecule type" value="Genomic_DNA"/>
</dbReference>
<evidence type="ECO:0000313" key="2">
    <source>
        <dbReference type="EMBL" id="EGJ51776.1"/>
    </source>
</evidence>
<dbReference type="STRING" id="690850.Desaf_3492"/>
<evidence type="ECO:0000313" key="3">
    <source>
        <dbReference type="Proteomes" id="UP000007844"/>
    </source>
</evidence>
<dbReference type="eggNOG" id="ENOG50317YC">
    <property type="taxonomic scope" value="Bacteria"/>
</dbReference>
<organism evidence="2 3">
    <name type="scientific">Desulfocurvibacter africanus subsp. africanus str. Walvis Bay</name>
    <dbReference type="NCBI Taxonomy" id="690850"/>
    <lineage>
        <taxon>Bacteria</taxon>
        <taxon>Pseudomonadati</taxon>
        <taxon>Thermodesulfobacteriota</taxon>
        <taxon>Desulfovibrionia</taxon>
        <taxon>Desulfovibrionales</taxon>
        <taxon>Desulfovibrionaceae</taxon>
        <taxon>Desulfocurvibacter</taxon>
    </lineage>
</organism>
<gene>
    <name evidence="2" type="ORF">Desaf_3492</name>
</gene>
<protein>
    <submittedName>
        <fullName evidence="2">Regulatory protein, FmdB family</fullName>
    </submittedName>
</protein>